<feature type="region of interest" description="Disordered" evidence="1">
    <location>
        <begin position="1"/>
        <end position="51"/>
    </location>
</feature>
<organism evidence="2 3">
    <name type="scientific">Knoellia aerolata DSM 18566</name>
    <dbReference type="NCBI Taxonomy" id="1385519"/>
    <lineage>
        <taxon>Bacteria</taxon>
        <taxon>Bacillati</taxon>
        <taxon>Actinomycetota</taxon>
        <taxon>Actinomycetes</taxon>
        <taxon>Micrococcales</taxon>
        <taxon>Intrasporangiaceae</taxon>
        <taxon>Knoellia</taxon>
    </lineage>
</organism>
<protein>
    <submittedName>
        <fullName evidence="2">Uncharacterized protein</fullName>
    </submittedName>
</protein>
<accession>A0A0A0JXF5</accession>
<gene>
    <name evidence="2" type="ORF">N801_04055</name>
</gene>
<evidence type="ECO:0000313" key="3">
    <source>
        <dbReference type="Proteomes" id="UP000030013"/>
    </source>
</evidence>
<proteinExistence type="predicted"/>
<sequence>MPTLEPVSDVPDAPLKAGPASDVKTGDDVDVVPSAPASDVEYVHDPALDRP</sequence>
<evidence type="ECO:0000256" key="1">
    <source>
        <dbReference type="SAM" id="MobiDB-lite"/>
    </source>
</evidence>
<comment type="caution">
    <text evidence="2">The sequence shown here is derived from an EMBL/GenBank/DDBJ whole genome shotgun (WGS) entry which is preliminary data.</text>
</comment>
<evidence type="ECO:0000313" key="2">
    <source>
        <dbReference type="EMBL" id="KGN41863.1"/>
    </source>
</evidence>
<dbReference type="AlphaFoldDB" id="A0A0A0JXF5"/>
<feature type="compositionally biased region" description="Basic and acidic residues" evidence="1">
    <location>
        <begin position="41"/>
        <end position="51"/>
    </location>
</feature>
<reference evidence="2 3" key="1">
    <citation type="submission" date="2013-08" db="EMBL/GenBank/DDBJ databases">
        <title>The genome sequence of Knoellia aerolata.</title>
        <authorList>
            <person name="Zhu W."/>
            <person name="Wang G."/>
        </authorList>
    </citation>
    <scope>NUCLEOTIDE SEQUENCE [LARGE SCALE GENOMIC DNA]</scope>
    <source>
        <strain evidence="2 3">DSM 18566</strain>
    </source>
</reference>
<dbReference type="EMBL" id="AVPL01000011">
    <property type="protein sequence ID" value="KGN41863.1"/>
    <property type="molecule type" value="Genomic_DNA"/>
</dbReference>
<dbReference type="Proteomes" id="UP000030013">
    <property type="component" value="Unassembled WGS sequence"/>
</dbReference>
<keyword evidence="3" id="KW-1185">Reference proteome</keyword>
<name>A0A0A0JXF5_9MICO</name>